<reference evidence="1 2" key="1">
    <citation type="submission" date="2023-02" db="EMBL/GenBank/DDBJ databases">
        <title>LHISI_Scaffold_Assembly.</title>
        <authorList>
            <person name="Stuart O.P."/>
            <person name="Cleave R."/>
            <person name="Magrath M.J.L."/>
            <person name="Mikheyev A.S."/>
        </authorList>
    </citation>
    <scope>NUCLEOTIDE SEQUENCE [LARGE SCALE GENOMIC DNA]</scope>
    <source>
        <strain evidence="1">Daus_M_001</strain>
        <tissue evidence="1">Leg muscle</tissue>
    </source>
</reference>
<gene>
    <name evidence="1" type="ORF">PR048_026070</name>
</gene>
<protein>
    <submittedName>
        <fullName evidence="1">Uncharacterized protein</fullName>
    </submittedName>
</protein>
<comment type="caution">
    <text evidence="1">The sequence shown here is derived from an EMBL/GenBank/DDBJ whole genome shotgun (WGS) entry which is preliminary data.</text>
</comment>
<keyword evidence="2" id="KW-1185">Reference proteome</keyword>
<evidence type="ECO:0000313" key="1">
    <source>
        <dbReference type="EMBL" id="KAJ8872465.1"/>
    </source>
</evidence>
<accession>A0ABQ9GKA9</accession>
<dbReference type="EMBL" id="JARBHB010000011">
    <property type="protein sequence ID" value="KAJ8872465.1"/>
    <property type="molecule type" value="Genomic_DNA"/>
</dbReference>
<sequence>MVGLLRGPEPHYKIILLLKAIIEEHPILQCITQHFLISGHSFLPNDSDFGDIESARKYQQQIYTATDYMNIIMTCRKKNPLAVKEMKRQHFVGTEKLETMIQNCKIIDILYIVFQMTEEKCIWVLWLRRELKVILMVLVES</sequence>
<proteinExistence type="predicted"/>
<dbReference type="Proteomes" id="UP001159363">
    <property type="component" value="Chromosome 10"/>
</dbReference>
<evidence type="ECO:0000313" key="2">
    <source>
        <dbReference type="Proteomes" id="UP001159363"/>
    </source>
</evidence>
<name>A0ABQ9GKA9_9NEOP</name>
<organism evidence="1 2">
    <name type="scientific">Dryococelus australis</name>
    <dbReference type="NCBI Taxonomy" id="614101"/>
    <lineage>
        <taxon>Eukaryota</taxon>
        <taxon>Metazoa</taxon>
        <taxon>Ecdysozoa</taxon>
        <taxon>Arthropoda</taxon>
        <taxon>Hexapoda</taxon>
        <taxon>Insecta</taxon>
        <taxon>Pterygota</taxon>
        <taxon>Neoptera</taxon>
        <taxon>Polyneoptera</taxon>
        <taxon>Phasmatodea</taxon>
        <taxon>Verophasmatodea</taxon>
        <taxon>Anareolatae</taxon>
        <taxon>Phasmatidae</taxon>
        <taxon>Eurycanthinae</taxon>
        <taxon>Dryococelus</taxon>
    </lineage>
</organism>